<evidence type="ECO:0000256" key="1">
    <source>
        <dbReference type="SAM" id="Phobius"/>
    </source>
</evidence>
<reference evidence="2" key="1">
    <citation type="submission" date="2020-03" db="EMBL/GenBank/DDBJ databases">
        <authorList>
            <person name="Weist P."/>
        </authorList>
    </citation>
    <scope>NUCLEOTIDE SEQUENCE</scope>
</reference>
<keyword evidence="1" id="KW-1133">Transmembrane helix</keyword>
<gene>
    <name evidence="2" type="ORF">PLEPLA_LOCUS36744</name>
</gene>
<organism evidence="2 3">
    <name type="scientific">Pleuronectes platessa</name>
    <name type="common">European plaice</name>
    <dbReference type="NCBI Taxonomy" id="8262"/>
    <lineage>
        <taxon>Eukaryota</taxon>
        <taxon>Metazoa</taxon>
        <taxon>Chordata</taxon>
        <taxon>Craniata</taxon>
        <taxon>Vertebrata</taxon>
        <taxon>Euteleostomi</taxon>
        <taxon>Actinopterygii</taxon>
        <taxon>Neopterygii</taxon>
        <taxon>Teleostei</taxon>
        <taxon>Neoteleostei</taxon>
        <taxon>Acanthomorphata</taxon>
        <taxon>Carangaria</taxon>
        <taxon>Pleuronectiformes</taxon>
        <taxon>Pleuronectoidei</taxon>
        <taxon>Pleuronectidae</taxon>
        <taxon>Pleuronectes</taxon>
    </lineage>
</organism>
<dbReference type="Proteomes" id="UP001153269">
    <property type="component" value="Unassembled WGS sequence"/>
</dbReference>
<evidence type="ECO:0000313" key="2">
    <source>
        <dbReference type="EMBL" id="CAB1449065.1"/>
    </source>
</evidence>
<comment type="caution">
    <text evidence="2">The sequence shown here is derived from an EMBL/GenBank/DDBJ whole genome shotgun (WGS) entry which is preliminary data.</text>
</comment>
<protein>
    <submittedName>
        <fullName evidence="2">Uncharacterized protein</fullName>
    </submittedName>
</protein>
<keyword evidence="1" id="KW-0472">Membrane</keyword>
<dbReference type="EMBL" id="CADEAL010004000">
    <property type="protein sequence ID" value="CAB1449065.1"/>
    <property type="molecule type" value="Genomic_DNA"/>
</dbReference>
<dbReference type="AlphaFoldDB" id="A0A9N7VIT7"/>
<accession>A0A9N7VIT7</accession>
<feature type="transmembrane region" description="Helical" evidence="1">
    <location>
        <begin position="53"/>
        <end position="72"/>
    </location>
</feature>
<sequence>MGVVKNQAFLGREVIGVSSICHCFPTNSTVKYDDVPEALRPQSGDRTNRRARIYLPAIWCFLNLSLFSPLTAQSSMMMSLKHCDHSLETGPIGGLVFICRPSGVSSICHCFPTNSTVKYDDVPEALRPQSGDRTNRRARIYLPAICESKYKRAFRLVSIHNVTG</sequence>
<name>A0A9N7VIT7_PLEPL</name>
<evidence type="ECO:0000313" key="3">
    <source>
        <dbReference type="Proteomes" id="UP001153269"/>
    </source>
</evidence>
<keyword evidence="3" id="KW-1185">Reference proteome</keyword>
<keyword evidence="1" id="KW-0812">Transmembrane</keyword>
<proteinExistence type="predicted"/>